<comment type="caution">
    <text evidence="1">The sequence shown here is derived from an EMBL/GenBank/DDBJ whole genome shotgun (WGS) entry which is preliminary data.</text>
</comment>
<keyword evidence="2" id="KW-1185">Reference proteome</keyword>
<protein>
    <submittedName>
        <fullName evidence="1">Uncharacterized protein</fullName>
    </submittedName>
</protein>
<gene>
    <name evidence="1" type="ORF">B0I03_104134</name>
</gene>
<evidence type="ECO:0000313" key="1">
    <source>
        <dbReference type="EMBL" id="RAK22609.1"/>
    </source>
</evidence>
<dbReference type="Proteomes" id="UP000249620">
    <property type="component" value="Unassembled WGS sequence"/>
</dbReference>
<evidence type="ECO:0000313" key="2">
    <source>
        <dbReference type="Proteomes" id="UP000249620"/>
    </source>
</evidence>
<proteinExistence type="predicted"/>
<reference evidence="1 2" key="1">
    <citation type="submission" date="2018-06" db="EMBL/GenBank/DDBJ databases">
        <title>Genomic Encyclopedia of Type Strains, Phase III (KMG-III): the genomes of soil and plant-associated and newly described type strains.</title>
        <authorList>
            <person name="Whitman W."/>
        </authorList>
    </citation>
    <scope>NUCLEOTIDE SEQUENCE [LARGE SCALE GENOMIC DNA]</scope>
    <source>
        <strain evidence="1 2">CGMCC 1.12398</strain>
    </source>
</reference>
<sequence length="34" mass="3770">MLPNVFKVCIYLLNEIFSSHTLFLLIASGDVAIS</sequence>
<organism evidence="1 2">
    <name type="scientific">Flavobacterium aquaticum</name>
    <dbReference type="NCBI Taxonomy" id="1236486"/>
    <lineage>
        <taxon>Bacteria</taxon>
        <taxon>Pseudomonadati</taxon>
        <taxon>Bacteroidota</taxon>
        <taxon>Flavobacteriia</taxon>
        <taxon>Flavobacteriales</taxon>
        <taxon>Flavobacteriaceae</taxon>
        <taxon>Flavobacterium</taxon>
    </lineage>
</organism>
<name>A0A327YXB8_9FLAO</name>
<dbReference type="EMBL" id="QLMI01000004">
    <property type="protein sequence ID" value="RAK22609.1"/>
    <property type="molecule type" value="Genomic_DNA"/>
</dbReference>
<dbReference type="AlphaFoldDB" id="A0A327YXB8"/>
<accession>A0A327YXB8</accession>